<comment type="caution">
    <text evidence="1">The sequence shown here is derived from an EMBL/GenBank/DDBJ whole genome shotgun (WGS) entry which is preliminary data.</text>
</comment>
<dbReference type="GO" id="GO:0033179">
    <property type="term" value="C:proton-transporting V-type ATPase, V0 domain"/>
    <property type="evidence" value="ECO:0007669"/>
    <property type="project" value="InterPro"/>
</dbReference>
<dbReference type="PANTHER" id="PTHR11028">
    <property type="entry name" value="VACUOLAR ATP SYNTHASE SUBUNIT AC39"/>
    <property type="match status" value="1"/>
</dbReference>
<dbReference type="InterPro" id="IPR016727">
    <property type="entry name" value="ATPase_V0-cplx_dsu"/>
</dbReference>
<dbReference type="InterPro" id="IPR036079">
    <property type="entry name" value="ATPase_csu/dsu_sf"/>
</dbReference>
<dbReference type="GO" id="GO:0046961">
    <property type="term" value="F:proton-transporting ATPase activity, rotational mechanism"/>
    <property type="evidence" value="ECO:0007669"/>
    <property type="project" value="InterPro"/>
</dbReference>
<gene>
    <name evidence="1" type="primary">Atp6v0d2</name>
    <name evidence="1" type="ORF">EHP00_1376</name>
</gene>
<dbReference type="SUPFAM" id="SSF103486">
    <property type="entry name" value="V-type ATP synthase subunit C"/>
    <property type="match status" value="1"/>
</dbReference>
<protein>
    <submittedName>
        <fullName evidence="1">Atp6v0d2</fullName>
    </submittedName>
</protein>
<keyword evidence="2" id="KW-1185">Reference proteome</keyword>
<dbReference type="OrthoDB" id="10250083at2759"/>
<name>A0A1W0E2X2_9MICR</name>
<dbReference type="Proteomes" id="UP000192758">
    <property type="component" value="Unassembled WGS sequence"/>
</dbReference>
<sequence>MDDYFIISDINGRFNSLLKREDYTALKNCKSLEEIVVKLNQHFSFINEDMNYDELRTKFVENVLYELSEFNGEKIEYFVKFYKICNFFNKVDGVKEHIIGNFPELKAIDLCNNFDDIQKLCINNCFLSKYFKDIKKYENQKTMLIVMKIFMDEMYKNASGYFKEILENEGNRQILEICLSGKNLENKAQYFPNATNLNGKDIEKLNNTCDITVIKQIFGFSDQEPVENMVKRLSIVYSKSFSQYNDNACVYAYFKLKEQEIENIMWIINCFLQNAPEKMDEIIFYE</sequence>
<dbReference type="STRING" id="646526.A0A1W0E2X2"/>
<dbReference type="VEuPathDB" id="MicrosporidiaDB:EHP00_1376"/>
<reference evidence="1 2" key="1">
    <citation type="journal article" date="2017" name="Environ. Microbiol.">
        <title>Decay of the glycolytic pathway and adaptation to intranuclear parasitism within Enterocytozoonidae microsporidia.</title>
        <authorList>
            <person name="Wiredu Boakye D."/>
            <person name="Jaroenlak P."/>
            <person name="Prachumwat A."/>
            <person name="Williams T.A."/>
            <person name="Bateman K.S."/>
            <person name="Itsathitphaisarn O."/>
            <person name="Sritunyalucksana K."/>
            <person name="Paszkiewicz K.H."/>
            <person name="Moore K.A."/>
            <person name="Stentiford G.D."/>
            <person name="Williams B.A."/>
        </authorList>
    </citation>
    <scope>NUCLEOTIDE SEQUENCE [LARGE SCALE GENOMIC DNA]</scope>
    <source>
        <strain evidence="1 2">TH1</strain>
    </source>
</reference>
<proteinExistence type="predicted"/>
<dbReference type="InterPro" id="IPR002843">
    <property type="entry name" value="ATPase_V0-cplx_csu/dsu"/>
</dbReference>
<evidence type="ECO:0000313" key="1">
    <source>
        <dbReference type="EMBL" id="OQS53580.1"/>
    </source>
</evidence>
<organism evidence="1 2">
    <name type="scientific">Ecytonucleospora hepatopenaei</name>
    <dbReference type="NCBI Taxonomy" id="646526"/>
    <lineage>
        <taxon>Eukaryota</taxon>
        <taxon>Fungi</taxon>
        <taxon>Fungi incertae sedis</taxon>
        <taxon>Microsporidia</taxon>
        <taxon>Enterocytozoonidae</taxon>
        <taxon>Ecytonucleospora</taxon>
    </lineage>
</organism>
<dbReference type="Pfam" id="PF01992">
    <property type="entry name" value="vATP-synt_AC39"/>
    <property type="match status" value="1"/>
</dbReference>
<evidence type="ECO:0000313" key="2">
    <source>
        <dbReference type="Proteomes" id="UP000192758"/>
    </source>
</evidence>
<accession>A0A1W0E2X2</accession>
<dbReference type="AlphaFoldDB" id="A0A1W0E2X2"/>
<dbReference type="EMBL" id="MNPJ01000028">
    <property type="protein sequence ID" value="OQS53580.1"/>
    <property type="molecule type" value="Genomic_DNA"/>
</dbReference>